<gene>
    <name evidence="2" type="ORF">CAEBREN_08294</name>
</gene>
<evidence type="ECO:0000313" key="2">
    <source>
        <dbReference type="EMBL" id="EGT57209.1"/>
    </source>
</evidence>
<dbReference type="HOGENOM" id="CLU_2673311_0_0_1"/>
<feature type="region of interest" description="Disordered" evidence="1">
    <location>
        <begin position="26"/>
        <end position="47"/>
    </location>
</feature>
<sequence>MFHIYQETMNCPVDMQQRKLPIIRRQRSQRSLQQKDPALPAHDSRRLRTPWSSSESFHVEKIKVALEADCDVAII</sequence>
<name>G0NBY1_CAEBE</name>
<proteinExistence type="predicted"/>
<evidence type="ECO:0000256" key="1">
    <source>
        <dbReference type="SAM" id="MobiDB-lite"/>
    </source>
</evidence>
<dbReference type="Proteomes" id="UP000008068">
    <property type="component" value="Unassembled WGS sequence"/>
</dbReference>
<reference evidence="3" key="1">
    <citation type="submission" date="2011-07" db="EMBL/GenBank/DDBJ databases">
        <authorList>
            <consortium name="Caenorhabditis brenneri Sequencing and Analysis Consortium"/>
            <person name="Wilson R.K."/>
        </authorList>
    </citation>
    <scope>NUCLEOTIDE SEQUENCE [LARGE SCALE GENOMIC DNA]</scope>
    <source>
        <strain evidence="3">PB2801</strain>
    </source>
</reference>
<evidence type="ECO:0000313" key="3">
    <source>
        <dbReference type="Proteomes" id="UP000008068"/>
    </source>
</evidence>
<dbReference type="AlphaFoldDB" id="G0NBY1"/>
<organism evidence="3">
    <name type="scientific">Caenorhabditis brenneri</name>
    <name type="common">Nematode worm</name>
    <dbReference type="NCBI Taxonomy" id="135651"/>
    <lineage>
        <taxon>Eukaryota</taxon>
        <taxon>Metazoa</taxon>
        <taxon>Ecdysozoa</taxon>
        <taxon>Nematoda</taxon>
        <taxon>Chromadorea</taxon>
        <taxon>Rhabditida</taxon>
        <taxon>Rhabditina</taxon>
        <taxon>Rhabditomorpha</taxon>
        <taxon>Rhabditoidea</taxon>
        <taxon>Rhabditidae</taxon>
        <taxon>Peloderinae</taxon>
        <taxon>Caenorhabditis</taxon>
    </lineage>
</organism>
<keyword evidence="3" id="KW-1185">Reference proteome</keyword>
<accession>G0NBY1</accession>
<protein>
    <submittedName>
        <fullName evidence="2">Uncharacterized protein</fullName>
    </submittedName>
</protein>
<dbReference type="InParanoid" id="G0NBY1"/>
<dbReference type="EMBL" id="GL379860">
    <property type="protein sequence ID" value="EGT57209.1"/>
    <property type="molecule type" value="Genomic_DNA"/>
</dbReference>